<dbReference type="SMART" id="SM00267">
    <property type="entry name" value="GGDEF"/>
    <property type="match status" value="1"/>
</dbReference>
<dbReference type="CDD" id="cd01949">
    <property type="entry name" value="GGDEF"/>
    <property type="match status" value="1"/>
</dbReference>
<dbReference type="InterPro" id="IPR011110">
    <property type="entry name" value="Reg_prop"/>
</dbReference>
<keyword evidence="6" id="KW-1185">Reference proteome</keyword>
<dbReference type="PANTHER" id="PTHR45138">
    <property type="entry name" value="REGULATORY COMPONENTS OF SENSORY TRANSDUCTION SYSTEM"/>
    <property type="match status" value="1"/>
</dbReference>
<dbReference type="NCBIfam" id="TIGR00254">
    <property type="entry name" value="GGDEF"/>
    <property type="match status" value="1"/>
</dbReference>
<feature type="transmembrane region" description="Helical" evidence="2">
    <location>
        <begin position="739"/>
        <end position="757"/>
    </location>
</feature>
<gene>
    <name evidence="5" type="ORF">METESE_05640</name>
</gene>
<dbReference type="EMBL" id="AP027081">
    <property type="protein sequence ID" value="BDU75606.1"/>
    <property type="molecule type" value="Genomic_DNA"/>
</dbReference>
<sequence length="1016" mass="109971">MRRVLTLVALLAFTLVLGGAPGEAPGRFSFKTYGHEQGFQDLSLKSIAQDEAGFIWIGCDTGLIRYDGASFTKFTVRDGLPSATIRRLLPRLGGGVWIVAENGLCAYDRGAFFSVDLDGQPFRPVRGAALDQDARGHLWAIGPGGLYRQEGRAMVRVDDLPRGGGRALACRTSSGSVFVEAQGEVWERPPAGGWTRLALAPGLVPDEVESLAVDGTGRLWIVGRRTLRRLDPGAGLVQDASDRLPGTPFANTSASRDGSGGLVIPTNTGILRVKGDRSERIGPREGLPFQWTISSLVDREGNLWVVGPGLCRALGRGWTRAFTVQDGLPSDLVWAVLRDRSGRLFVGTSQGLARLGPTGWTPVRGTEGRNVVSLAEDRAGRLYIGSNNAPLLTLEPGASTASEAFLGSLRWEGGHRPDRSLRVMAGSEGVWLADPALGILLIDPERRTLRVAYGPQDAGASDLPAYHFAEDGRKRLWIATGAGLLVKDGPTWRLFNRHHGLRADALNELGVAPDGSAWLLYREPVGLDRVELKADGSLAFLGGLDTKRGLGTEGVFALALDRQGTLWLGTDRGVEAHGAHGDVVRLGRDGGLVGDDCSQGGLYVDANQDVWVGTTMGLGRVLAGRRPPPLPPLAVTLLRVVRGKGVDALRDPRPIPSREATLEFQFAAQTYINEKAVVYQVRLVGLDDDWRSIQVPQDRYVALPGGTYRYEVRAAYPGMAFGPVTAFTFQVLPPWWKTWWFTTLALLGGLGLVAWIVDRRYKGLAQQKERLAVLVDQATADLVKANHALEEANLALQAQSLSDPLTGLHNRRYLSVVVDDDVAKVQRAYREPDKAGPLPNADLVFFVVDLDHFKEINDRHGHRAGDLALASVARALRRAARDSDAVVRWGGEEFLVMARNASRAEAPQMAERIRAAVAEQGVPLESGETLRWTCSIGYAAYPFNPADPAWLGWERVVEIADACLYMAKRAGRDAWAGASALPGLDRAQHGPRLPWELAGLAEEGVVRLDASGERGR</sequence>
<evidence type="ECO:0000259" key="4">
    <source>
        <dbReference type="PROSITE" id="PS50887"/>
    </source>
</evidence>
<name>A0AA48KBA6_9BACT</name>
<evidence type="ECO:0000256" key="3">
    <source>
        <dbReference type="SAM" id="SignalP"/>
    </source>
</evidence>
<evidence type="ECO:0000256" key="1">
    <source>
        <dbReference type="ARBA" id="ARBA00012528"/>
    </source>
</evidence>
<dbReference type="RefSeq" id="WP_316411039.1">
    <property type="nucleotide sequence ID" value="NZ_AP027081.1"/>
</dbReference>
<proteinExistence type="predicted"/>
<dbReference type="GO" id="GO:0043709">
    <property type="term" value="P:cell adhesion involved in single-species biofilm formation"/>
    <property type="evidence" value="ECO:0007669"/>
    <property type="project" value="TreeGrafter"/>
</dbReference>
<dbReference type="Gene3D" id="2.60.40.10">
    <property type="entry name" value="Immunoglobulins"/>
    <property type="match status" value="1"/>
</dbReference>
<dbReference type="InterPro" id="IPR029787">
    <property type="entry name" value="Nucleotide_cyclase"/>
</dbReference>
<feature type="signal peptide" evidence="3">
    <location>
        <begin position="1"/>
        <end position="19"/>
    </location>
</feature>
<reference evidence="5" key="1">
    <citation type="journal article" date="2023" name="Int. J. Syst. Evol. Microbiol.">
        <title>Mesoterricola silvestris gen. nov., sp. nov., Mesoterricola sediminis sp. nov., Geothrix oryzae sp. nov., Geothrix edaphica sp. nov., Geothrix rubra sp. nov., and Geothrix limicola sp. nov., six novel members of Acidobacteriota isolated from soils.</title>
        <authorList>
            <person name="Itoh H."/>
            <person name="Sugisawa Y."/>
            <person name="Mise K."/>
            <person name="Xu Z."/>
            <person name="Kuniyasu M."/>
            <person name="Ushijima N."/>
            <person name="Kawano K."/>
            <person name="Kobayashi E."/>
            <person name="Shiratori Y."/>
            <person name="Masuda Y."/>
            <person name="Senoo K."/>
        </authorList>
    </citation>
    <scope>NUCLEOTIDE SEQUENCE</scope>
    <source>
        <strain evidence="5">W786</strain>
    </source>
</reference>
<organism evidence="5 6">
    <name type="scientific">Mesoterricola sediminis</name>
    <dbReference type="NCBI Taxonomy" id="2927980"/>
    <lineage>
        <taxon>Bacteria</taxon>
        <taxon>Pseudomonadati</taxon>
        <taxon>Acidobacteriota</taxon>
        <taxon>Holophagae</taxon>
        <taxon>Holophagales</taxon>
        <taxon>Holophagaceae</taxon>
        <taxon>Mesoterricola</taxon>
    </lineage>
</organism>
<dbReference type="PROSITE" id="PS50887">
    <property type="entry name" value="GGDEF"/>
    <property type="match status" value="1"/>
</dbReference>
<keyword evidence="2" id="KW-1133">Transmembrane helix</keyword>
<dbReference type="PANTHER" id="PTHR45138:SF6">
    <property type="entry name" value="DIGUANYLATE CYCLASE DGCN"/>
    <property type="match status" value="1"/>
</dbReference>
<accession>A0AA48KBA6</accession>
<keyword evidence="2" id="KW-0812">Transmembrane</keyword>
<dbReference type="SUPFAM" id="SSF63829">
    <property type="entry name" value="Calcium-dependent phosphotriesterase"/>
    <property type="match status" value="3"/>
</dbReference>
<dbReference type="EC" id="2.7.7.65" evidence="1"/>
<dbReference type="AlphaFoldDB" id="A0AA48KBA6"/>
<dbReference type="InterPro" id="IPR050469">
    <property type="entry name" value="Diguanylate_Cyclase"/>
</dbReference>
<feature type="chain" id="PRO_5041238213" description="diguanylate cyclase" evidence="3">
    <location>
        <begin position="20"/>
        <end position="1016"/>
    </location>
</feature>
<dbReference type="GO" id="GO:0052621">
    <property type="term" value="F:diguanylate cyclase activity"/>
    <property type="evidence" value="ECO:0007669"/>
    <property type="project" value="UniProtKB-EC"/>
</dbReference>
<dbReference type="InterPro" id="IPR043128">
    <property type="entry name" value="Rev_trsase/Diguanyl_cyclase"/>
</dbReference>
<dbReference type="GO" id="GO:0005886">
    <property type="term" value="C:plasma membrane"/>
    <property type="evidence" value="ECO:0007669"/>
    <property type="project" value="TreeGrafter"/>
</dbReference>
<evidence type="ECO:0000313" key="5">
    <source>
        <dbReference type="EMBL" id="BDU75606.1"/>
    </source>
</evidence>
<dbReference type="KEGG" id="msea:METESE_05640"/>
<dbReference type="Pfam" id="PF07494">
    <property type="entry name" value="Reg_prop"/>
    <property type="match status" value="1"/>
</dbReference>
<dbReference type="InterPro" id="IPR013783">
    <property type="entry name" value="Ig-like_fold"/>
</dbReference>
<dbReference type="Gene3D" id="2.130.10.10">
    <property type="entry name" value="YVTN repeat-like/Quinoprotein amine dehydrogenase"/>
    <property type="match status" value="3"/>
</dbReference>
<evidence type="ECO:0000256" key="2">
    <source>
        <dbReference type="SAM" id="Phobius"/>
    </source>
</evidence>
<keyword evidence="2" id="KW-0472">Membrane</keyword>
<dbReference type="InterPro" id="IPR015943">
    <property type="entry name" value="WD40/YVTN_repeat-like_dom_sf"/>
</dbReference>
<protein>
    <recommendedName>
        <fullName evidence="1">diguanylate cyclase</fullName>
        <ecNumber evidence="1">2.7.7.65</ecNumber>
    </recommendedName>
</protein>
<feature type="domain" description="GGDEF" evidence="4">
    <location>
        <begin position="841"/>
        <end position="980"/>
    </location>
</feature>
<dbReference type="GO" id="GO:1902201">
    <property type="term" value="P:negative regulation of bacterial-type flagellum-dependent cell motility"/>
    <property type="evidence" value="ECO:0007669"/>
    <property type="project" value="TreeGrafter"/>
</dbReference>
<evidence type="ECO:0000313" key="6">
    <source>
        <dbReference type="Proteomes" id="UP001228113"/>
    </source>
</evidence>
<dbReference type="SUPFAM" id="SSF55073">
    <property type="entry name" value="Nucleotide cyclase"/>
    <property type="match status" value="1"/>
</dbReference>
<dbReference type="InterPro" id="IPR000160">
    <property type="entry name" value="GGDEF_dom"/>
</dbReference>
<dbReference type="Proteomes" id="UP001228113">
    <property type="component" value="Chromosome"/>
</dbReference>
<dbReference type="Pfam" id="PF00990">
    <property type="entry name" value="GGDEF"/>
    <property type="match status" value="1"/>
</dbReference>
<keyword evidence="3" id="KW-0732">Signal</keyword>
<dbReference type="Gene3D" id="3.30.70.270">
    <property type="match status" value="1"/>
</dbReference>